<dbReference type="GO" id="GO:0000287">
    <property type="term" value="F:magnesium ion binding"/>
    <property type="evidence" value="ECO:0007669"/>
    <property type="project" value="UniProtKB-UniRule"/>
</dbReference>
<dbReference type="PIRSF" id="PIRSF004985">
    <property type="entry name" value="Hlld_jn_rslvs_ar"/>
    <property type="match status" value="1"/>
</dbReference>
<dbReference type="OrthoDB" id="34330at2157"/>
<sequence>MNERKAKASNIERQILSSLRDRGFAVVRAPASGSKRKDPIPDIVALKNGVILLIEVKSRKSKNKVYISKEQAEGILDFARKSGGEIFIAVKFPKFLKFVKFEKLRKTESGNFVADESTINEGLTLDDIVRYVEAKFSKPLDSFI</sequence>
<keyword evidence="3 11" id="KW-0255">Endonuclease</keyword>
<dbReference type="GeneID" id="36838024"/>
<feature type="binding site" evidence="11">
    <location>
        <position position="55"/>
    </location>
    <ligand>
        <name>Mg(2+)</name>
        <dbReference type="ChEBI" id="CHEBI:18420"/>
    </ligand>
</feature>
<reference evidence="12 13" key="1">
    <citation type="submission" date="2018-05" db="EMBL/GenBank/DDBJ databases">
        <title>Complete Genome Sequences of Extremely Thermoacidophilic, Metal-Mobilizing Type-Strain Members of the Archaeal Family Sulfolobaceae: Acidianus brierleyi DSM-1651T, Acidianus sulfidivorans DSM-18786T, Metallosphaera hakonensis DSM-7519T, and Metallosphaera prunae DSM-10039T.</title>
        <authorList>
            <person name="Counts J.A."/>
            <person name="Kelly R.M."/>
        </authorList>
    </citation>
    <scope>NUCLEOTIDE SEQUENCE [LARGE SCALE GENOMIC DNA]</scope>
    <source>
        <strain evidence="12 13">JP7</strain>
    </source>
</reference>
<dbReference type="InterPro" id="IPR014428">
    <property type="entry name" value="Hjc_arc"/>
</dbReference>
<keyword evidence="13" id="KW-1185">Reference proteome</keyword>
<gene>
    <name evidence="11" type="primary">hjc</name>
    <name evidence="12" type="ORF">DFR86_08605</name>
</gene>
<keyword evidence="9 11" id="KW-0234">DNA repair</keyword>
<feature type="active site" evidence="11">
    <location>
        <position position="32"/>
    </location>
</feature>
<evidence type="ECO:0000256" key="9">
    <source>
        <dbReference type="ARBA" id="ARBA00023204"/>
    </source>
</evidence>
<dbReference type="AlphaFoldDB" id="A0A2U9INL8"/>
<evidence type="ECO:0000256" key="8">
    <source>
        <dbReference type="ARBA" id="ARBA00023172"/>
    </source>
</evidence>
<accession>A0A2U9INL8</accession>
<evidence type="ECO:0000256" key="5">
    <source>
        <dbReference type="ARBA" id="ARBA00022801"/>
    </source>
</evidence>
<comment type="function">
    <text evidence="11">A structure-specific endonuclease that resolves Holliday junction (HJ) intermediates during genetic recombination. Cleaves 4-way DNA junctions introducing paired nicks in opposing strands, leaving a 5'-terminal phosphate and a 3'-terminal hydroxyl group that are subsequently ligated to produce recombinant products.</text>
</comment>
<evidence type="ECO:0000256" key="11">
    <source>
        <dbReference type="HAMAP-Rule" id="MF_01490"/>
    </source>
</evidence>
<keyword evidence="4 11" id="KW-0227">DNA damage</keyword>
<dbReference type="EMBL" id="CP029288">
    <property type="protein sequence ID" value="AWR97602.1"/>
    <property type="molecule type" value="Genomic_DNA"/>
</dbReference>
<dbReference type="NCBIfam" id="NF040854">
    <property type="entry name" value="Hol_resolv_Hjc"/>
    <property type="match status" value="1"/>
</dbReference>
<organism evidence="12 13">
    <name type="scientific">Acidianus sulfidivorans JP7</name>
    <dbReference type="NCBI Taxonomy" id="619593"/>
    <lineage>
        <taxon>Archaea</taxon>
        <taxon>Thermoproteota</taxon>
        <taxon>Thermoprotei</taxon>
        <taxon>Sulfolobales</taxon>
        <taxon>Sulfolobaceae</taxon>
        <taxon>Acidianus</taxon>
    </lineage>
</organism>
<dbReference type="EC" id="3.1.21.10" evidence="11"/>
<dbReference type="InterPro" id="IPR011856">
    <property type="entry name" value="tRNA_endonuc-like_dom_sf"/>
</dbReference>
<protein>
    <recommendedName>
        <fullName evidence="11">Crossover junction endodeoxyribonuclease Hjc</fullName>
        <shortName evidence="11">Hjc</shortName>
        <ecNumber evidence="11">3.1.21.10</ecNumber>
    </recommendedName>
    <alternativeName>
        <fullName evidence="11">Holliday junction resolvase Hjc</fullName>
    </alternativeName>
</protein>
<dbReference type="GO" id="GO:0008821">
    <property type="term" value="F:crossover junction DNA endonuclease activity"/>
    <property type="evidence" value="ECO:0007669"/>
    <property type="project" value="UniProtKB-UniRule"/>
</dbReference>
<comment type="cofactor">
    <cofactor evidence="11">
        <name>Mg(2+)</name>
        <dbReference type="ChEBI" id="CHEBI:18420"/>
    </cofactor>
    <text evidence="11">Binds 1 Mg(2+) ion per subunit.</text>
</comment>
<keyword evidence="1 11" id="KW-0540">Nuclease</keyword>
<dbReference type="SUPFAM" id="SSF52980">
    <property type="entry name" value="Restriction endonuclease-like"/>
    <property type="match status" value="1"/>
</dbReference>
<keyword evidence="5 11" id="KW-0378">Hydrolase</keyword>
<evidence type="ECO:0000256" key="10">
    <source>
        <dbReference type="ARBA" id="ARBA00029354"/>
    </source>
</evidence>
<dbReference type="PANTHER" id="PTHR39651:SF1">
    <property type="entry name" value="HOLLIDAY JUNCTION RESOLVASE HJC"/>
    <property type="match status" value="1"/>
</dbReference>
<dbReference type="KEGG" id="asul:DFR86_08605"/>
<evidence type="ECO:0000313" key="12">
    <source>
        <dbReference type="EMBL" id="AWR97602.1"/>
    </source>
</evidence>
<name>A0A2U9INL8_9CREN</name>
<dbReference type="PANTHER" id="PTHR39651">
    <property type="entry name" value="HOLLIDAY JUNCTION RESOLVASE HJC"/>
    <property type="match status" value="1"/>
</dbReference>
<proteinExistence type="inferred from homology"/>
<keyword evidence="8 11" id="KW-0233">DNA recombination</keyword>
<evidence type="ECO:0000256" key="1">
    <source>
        <dbReference type="ARBA" id="ARBA00022722"/>
    </source>
</evidence>
<dbReference type="GO" id="GO:0006281">
    <property type="term" value="P:DNA repair"/>
    <property type="evidence" value="ECO:0007669"/>
    <property type="project" value="UniProtKB-UniRule"/>
</dbReference>
<dbReference type="Proteomes" id="UP000248410">
    <property type="component" value="Chromosome"/>
</dbReference>
<keyword evidence="7 11" id="KW-0238">DNA-binding</keyword>
<comment type="subunit">
    <text evidence="11">Homodimer.</text>
</comment>
<evidence type="ECO:0000256" key="6">
    <source>
        <dbReference type="ARBA" id="ARBA00022842"/>
    </source>
</evidence>
<dbReference type="RefSeq" id="WP_110380492.1">
    <property type="nucleotide sequence ID" value="NZ_CP029288.2"/>
</dbReference>
<dbReference type="Pfam" id="PF01870">
    <property type="entry name" value="Hjc"/>
    <property type="match status" value="1"/>
</dbReference>
<keyword evidence="2 11" id="KW-0479">Metal-binding</keyword>
<dbReference type="GO" id="GO:0006310">
    <property type="term" value="P:DNA recombination"/>
    <property type="evidence" value="ECO:0007669"/>
    <property type="project" value="UniProtKB-UniRule"/>
</dbReference>
<comment type="similarity">
    <text evidence="11">Belongs to the Holliday junction resolvase Hjc family.</text>
</comment>
<feature type="binding site" evidence="11">
    <location>
        <position position="42"/>
    </location>
    <ligand>
        <name>Mg(2+)</name>
        <dbReference type="ChEBI" id="CHEBI:18420"/>
    </ligand>
</feature>
<comment type="catalytic activity">
    <reaction evidence="10 11">
        <text>Endonucleolytic cleavage at a junction such as a reciprocal single-stranded crossover between two homologous DNA duplexes (Holliday junction).</text>
        <dbReference type="EC" id="3.1.21.10"/>
    </reaction>
</comment>
<feature type="site" description="Transition state stabilizer" evidence="11">
    <location>
        <position position="57"/>
    </location>
</feature>
<keyword evidence="6 11" id="KW-0460">Magnesium</keyword>
<evidence type="ECO:0000256" key="4">
    <source>
        <dbReference type="ARBA" id="ARBA00022763"/>
    </source>
</evidence>
<feature type="binding site" evidence="11">
    <location>
        <position position="12"/>
    </location>
    <ligand>
        <name>Mg(2+)</name>
        <dbReference type="ChEBI" id="CHEBI:18420"/>
    </ligand>
</feature>
<dbReference type="HAMAP" id="MF_01490">
    <property type="entry name" value="HJ_Resolv_Hjc"/>
    <property type="match status" value="1"/>
</dbReference>
<evidence type="ECO:0000256" key="7">
    <source>
        <dbReference type="ARBA" id="ARBA00023125"/>
    </source>
</evidence>
<dbReference type="InterPro" id="IPR002732">
    <property type="entry name" value="Hjc"/>
</dbReference>
<evidence type="ECO:0000313" key="13">
    <source>
        <dbReference type="Proteomes" id="UP000248410"/>
    </source>
</evidence>
<dbReference type="InterPro" id="IPR011335">
    <property type="entry name" value="Restrct_endonuc-II-like"/>
</dbReference>
<evidence type="ECO:0000256" key="2">
    <source>
        <dbReference type="ARBA" id="ARBA00022723"/>
    </source>
</evidence>
<dbReference type="GO" id="GO:0003677">
    <property type="term" value="F:DNA binding"/>
    <property type="evidence" value="ECO:0007669"/>
    <property type="project" value="UniProtKB-KW"/>
</dbReference>
<evidence type="ECO:0000256" key="3">
    <source>
        <dbReference type="ARBA" id="ARBA00022759"/>
    </source>
</evidence>
<dbReference type="Gene3D" id="3.40.1350.10">
    <property type="match status" value="1"/>
</dbReference>